<dbReference type="SUPFAM" id="SSF55979">
    <property type="entry name" value="DNA clamp"/>
    <property type="match status" value="1"/>
</dbReference>
<accession>K5WVT1</accession>
<dbReference type="GO" id="GO:0006281">
    <property type="term" value="P:DNA repair"/>
    <property type="evidence" value="ECO:0007669"/>
    <property type="project" value="TreeGrafter"/>
</dbReference>
<dbReference type="AlphaFoldDB" id="K5WVT1"/>
<dbReference type="InParanoid" id="K5WVT1"/>
<dbReference type="KEGG" id="abp:AGABI1DRAFT80842"/>
<dbReference type="eggNOG" id="KOG2810">
    <property type="taxonomic scope" value="Eukaryota"/>
</dbReference>
<dbReference type="OMA" id="AREMHPP"/>
<proteinExistence type="predicted"/>
<reference evidence="3" key="1">
    <citation type="journal article" date="2012" name="Proc. Natl. Acad. Sci. U.S.A.">
        <title>Genome sequence of the button mushroom Agaricus bisporus reveals mechanisms governing adaptation to a humic-rich ecological niche.</title>
        <authorList>
            <person name="Morin E."/>
            <person name="Kohler A."/>
            <person name="Baker A.R."/>
            <person name="Foulongne-Oriol M."/>
            <person name="Lombard V."/>
            <person name="Nagy L.G."/>
            <person name="Ohm R.A."/>
            <person name="Patyshakuliyeva A."/>
            <person name="Brun A."/>
            <person name="Aerts A.L."/>
            <person name="Bailey A.M."/>
            <person name="Billette C."/>
            <person name="Coutinho P.M."/>
            <person name="Deakin G."/>
            <person name="Doddapaneni H."/>
            <person name="Floudas D."/>
            <person name="Grimwood J."/>
            <person name="Hilden K."/>
            <person name="Kuees U."/>
            <person name="LaButti K.M."/>
            <person name="Lapidus A."/>
            <person name="Lindquist E.A."/>
            <person name="Lucas S.M."/>
            <person name="Murat C."/>
            <person name="Riley R.W."/>
            <person name="Salamov A.A."/>
            <person name="Schmutz J."/>
            <person name="Subramanian V."/>
            <person name="Woesten H.A.B."/>
            <person name="Xu J."/>
            <person name="Eastwood D.C."/>
            <person name="Foster G.D."/>
            <person name="Sonnenberg A.S."/>
            <person name="Cullen D."/>
            <person name="de Vries R.P."/>
            <person name="Lundell T."/>
            <person name="Hibbett D.S."/>
            <person name="Henrissat B."/>
            <person name="Burton K.S."/>
            <person name="Kerrigan R.W."/>
            <person name="Challen M.P."/>
            <person name="Grigoriev I.V."/>
            <person name="Martin F."/>
        </authorList>
    </citation>
    <scope>NUCLEOTIDE SEQUENCE [LARGE SCALE GENOMIC DNA]</scope>
    <source>
        <strain evidence="3">JB137-S8 / ATCC MYA-4627 / FGSC 10392</strain>
    </source>
</reference>
<dbReference type="InterPro" id="IPR007268">
    <property type="entry name" value="Rad9/Ddc1"/>
</dbReference>
<dbReference type="RefSeq" id="XP_007334702.1">
    <property type="nucleotide sequence ID" value="XM_007334640.1"/>
</dbReference>
<evidence type="ECO:0000256" key="1">
    <source>
        <dbReference type="SAM" id="MobiDB-lite"/>
    </source>
</evidence>
<dbReference type="GeneID" id="18831704"/>
<dbReference type="GO" id="GO:0030896">
    <property type="term" value="C:checkpoint clamp complex"/>
    <property type="evidence" value="ECO:0007669"/>
    <property type="project" value="InterPro"/>
</dbReference>
<dbReference type="OrthoDB" id="60092at2759"/>
<dbReference type="PANTHER" id="PTHR15237:SF0">
    <property type="entry name" value="CELL CYCLE CHECKPOINT CONTROL PROTEIN"/>
    <property type="match status" value="1"/>
</dbReference>
<protein>
    <recommendedName>
        <fullName evidence="4">DNA repair protein rad9</fullName>
    </recommendedName>
</protein>
<dbReference type="EMBL" id="JH971432">
    <property type="protein sequence ID" value="EKM74652.1"/>
    <property type="molecule type" value="Genomic_DNA"/>
</dbReference>
<dbReference type="InterPro" id="IPR046938">
    <property type="entry name" value="DNA_clamp_sf"/>
</dbReference>
<dbReference type="PANTHER" id="PTHR15237">
    <property type="entry name" value="DNA REPAIR PROTEIN RAD9"/>
    <property type="match status" value="1"/>
</dbReference>
<dbReference type="Proteomes" id="UP000008493">
    <property type="component" value="Unassembled WGS sequence"/>
</dbReference>
<gene>
    <name evidence="2" type="ORF">AGABI1DRAFT_80842</name>
</gene>
<dbReference type="GO" id="GO:0071479">
    <property type="term" value="P:cellular response to ionizing radiation"/>
    <property type="evidence" value="ECO:0007669"/>
    <property type="project" value="TreeGrafter"/>
</dbReference>
<dbReference type="GO" id="GO:0031573">
    <property type="term" value="P:mitotic intra-S DNA damage checkpoint signaling"/>
    <property type="evidence" value="ECO:0007669"/>
    <property type="project" value="TreeGrafter"/>
</dbReference>
<feature type="compositionally biased region" description="Polar residues" evidence="1">
    <location>
        <begin position="436"/>
        <end position="445"/>
    </location>
</feature>
<sequence length="487" mass="53901">MQATIDASALKSFTRALTCLSRYGDELTICAHPHSLSISATNSAKSAYCRFKYDKEFFSRYTLGELHRERPFNDEVEEVQIVKGQLLAKNLLSILRHRTVEKSVERCILSIVEGENGNAESDEEIDSLESKLIVKLLCKHGVVKTHRLVLSVPLVLMAPGVPDTPNQARVHIGPAGLRNMLEHFPMQRGTKADPQLIWTFNESEVGLKTCESSMDKTKGQMSTELIISAEEFDTYDLHASPIIIAFHLREFNATIAYAESMTLALDMCFTETAAPLYIDAEGDCVQGLFVIATSQPPGVHIPASQNGYRQMLNKKRDREDTGVDVQQPKRSAKIVSRMDMSSSVSSAAHSRQSSRVPESMPPPSFAGPGSFRPTIASLHQPSPPNIVKQVQEPLFLPSSQLSVAENQFLKEAGLGDIETVEDLNALWEGEGEEVDFSSSRGQKVSTTEHNESDGIQMDDTSESFELMEEMIGPSQVTQKGFQPLFYD</sequence>
<feature type="compositionally biased region" description="Low complexity" evidence="1">
    <location>
        <begin position="335"/>
        <end position="356"/>
    </location>
</feature>
<dbReference type="FunCoup" id="K5WVT1">
    <property type="interactions" value="334"/>
</dbReference>
<dbReference type="Gene3D" id="3.70.10.10">
    <property type="match status" value="1"/>
</dbReference>
<dbReference type="STRING" id="597362.K5WVT1"/>
<keyword evidence="3" id="KW-1185">Reference proteome</keyword>
<organism evidence="2 3">
    <name type="scientific">Agaricus bisporus var. burnettii (strain JB137-S8 / ATCC MYA-4627 / FGSC 10392)</name>
    <name type="common">White button mushroom</name>
    <dbReference type="NCBI Taxonomy" id="597362"/>
    <lineage>
        <taxon>Eukaryota</taxon>
        <taxon>Fungi</taxon>
        <taxon>Dikarya</taxon>
        <taxon>Basidiomycota</taxon>
        <taxon>Agaricomycotina</taxon>
        <taxon>Agaricomycetes</taxon>
        <taxon>Agaricomycetidae</taxon>
        <taxon>Agaricales</taxon>
        <taxon>Agaricineae</taxon>
        <taxon>Agaricaceae</taxon>
        <taxon>Agaricus</taxon>
    </lineage>
</organism>
<dbReference type="Pfam" id="PF04139">
    <property type="entry name" value="Rad9"/>
    <property type="match status" value="1"/>
</dbReference>
<dbReference type="GO" id="GO:0000076">
    <property type="term" value="P:DNA replication checkpoint signaling"/>
    <property type="evidence" value="ECO:0007669"/>
    <property type="project" value="TreeGrafter"/>
</dbReference>
<evidence type="ECO:0008006" key="4">
    <source>
        <dbReference type="Google" id="ProtNLM"/>
    </source>
</evidence>
<feature type="region of interest" description="Disordered" evidence="1">
    <location>
        <begin position="433"/>
        <end position="457"/>
    </location>
</feature>
<name>K5WVT1_AGABU</name>
<evidence type="ECO:0000313" key="2">
    <source>
        <dbReference type="EMBL" id="EKM74652.1"/>
    </source>
</evidence>
<dbReference type="HOGENOM" id="CLU_035915_0_0_1"/>
<evidence type="ECO:0000313" key="3">
    <source>
        <dbReference type="Proteomes" id="UP000008493"/>
    </source>
</evidence>
<feature type="region of interest" description="Disordered" evidence="1">
    <location>
        <begin position="315"/>
        <end position="374"/>
    </location>
</feature>